<dbReference type="EMBL" id="CM017326">
    <property type="protein sequence ID" value="KAE8077312.1"/>
    <property type="molecule type" value="Genomic_DNA"/>
</dbReference>
<feature type="transmembrane region" description="Helical" evidence="1">
    <location>
        <begin position="38"/>
        <end position="59"/>
    </location>
</feature>
<keyword evidence="1" id="KW-0472">Membrane</keyword>
<name>A0A5N6REG9_9ROSI</name>
<dbReference type="Proteomes" id="UP000327013">
    <property type="component" value="Chromosome 6"/>
</dbReference>
<dbReference type="AlphaFoldDB" id="A0A5N6REG9"/>
<proteinExistence type="predicted"/>
<sequence length="111" mass="12309">MATSGIVASDRLQLRMDTKFFKSHVGALGWTWGREMYYITWVSQYLTLLGNMGFILFGGKALKCYLPTMVNPSTTTLVTSQDHVSSSFTVDIGVDMINAYGAPSSCFDFLE</sequence>
<keyword evidence="1" id="KW-1133">Transmembrane helix</keyword>
<keyword evidence="3" id="KW-1185">Reference proteome</keyword>
<evidence type="ECO:0000313" key="3">
    <source>
        <dbReference type="Proteomes" id="UP000327013"/>
    </source>
</evidence>
<protein>
    <submittedName>
        <fullName evidence="2">Uncharacterized protein</fullName>
    </submittedName>
</protein>
<keyword evidence="1" id="KW-0812">Transmembrane</keyword>
<evidence type="ECO:0000256" key="1">
    <source>
        <dbReference type="SAM" id="Phobius"/>
    </source>
</evidence>
<reference evidence="2 3" key="1">
    <citation type="submission" date="2019-06" db="EMBL/GenBank/DDBJ databases">
        <title>A chromosomal-level reference genome of Carpinus fangiana (Coryloideae, Betulaceae).</title>
        <authorList>
            <person name="Yang X."/>
            <person name="Wang Z."/>
            <person name="Zhang L."/>
            <person name="Hao G."/>
            <person name="Liu J."/>
            <person name="Yang Y."/>
        </authorList>
    </citation>
    <scope>NUCLEOTIDE SEQUENCE [LARGE SCALE GENOMIC DNA]</scope>
    <source>
        <strain evidence="2">Cfa_2016G</strain>
        <tissue evidence="2">Leaf</tissue>
    </source>
</reference>
<evidence type="ECO:0000313" key="2">
    <source>
        <dbReference type="EMBL" id="KAE8077312.1"/>
    </source>
</evidence>
<accession>A0A5N6REG9</accession>
<organism evidence="2 3">
    <name type="scientific">Carpinus fangiana</name>
    <dbReference type="NCBI Taxonomy" id="176857"/>
    <lineage>
        <taxon>Eukaryota</taxon>
        <taxon>Viridiplantae</taxon>
        <taxon>Streptophyta</taxon>
        <taxon>Embryophyta</taxon>
        <taxon>Tracheophyta</taxon>
        <taxon>Spermatophyta</taxon>
        <taxon>Magnoliopsida</taxon>
        <taxon>eudicotyledons</taxon>
        <taxon>Gunneridae</taxon>
        <taxon>Pentapetalae</taxon>
        <taxon>rosids</taxon>
        <taxon>fabids</taxon>
        <taxon>Fagales</taxon>
        <taxon>Betulaceae</taxon>
        <taxon>Carpinus</taxon>
    </lineage>
</organism>
<gene>
    <name evidence="2" type="ORF">FH972_015884</name>
</gene>